<dbReference type="EC" id="3.1.4.-" evidence="2"/>
<comment type="similarity">
    <text evidence="1 2">Belongs to the metallophosphoesterase superfamily. YfcE family.</text>
</comment>
<dbReference type="CDD" id="cd00841">
    <property type="entry name" value="MPP_YfcE"/>
    <property type="match status" value="1"/>
</dbReference>
<dbReference type="PANTHER" id="PTHR11124">
    <property type="entry name" value="VACUOLAR SORTING PROTEIN VPS29"/>
    <property type="match status" value="1"/>
</dbReference>
<dbReference type="InterPro" id="IPR024654">
    <property type="entry name" value="Calcineurin-like_PHP_lpxH"/>
</dbReference>
<dbReference type="RefSeq" id="WP_021686123.1">
    <property type="nucleotide sequence ID" value="NZ_KI260554.1"/>
</dbReference>
<dbReference type="EMBL" id="AWVH01000043">
    <property type="protein sequence ID" value="ERJ91726.1"/>
    <property type="molecule type" value="Genomic_DNA"/>
</dbReference>
<dbReference type="InterPro" id="IPR041802">
    <property type="entry name" value="MPP_YfcE"/>
</dbReference>
<feature type="domain" description="Calcineurin-like phosphoesterase" evidence="3">
    <location>
        <begin position="28"/>
        <end position="202"/>
    </location>
</feature>
<sequence length="232" mass="25819">MNELIQQESMLICSQQDAAFLAKKERARLLVLSDSHGQSETVKKIIMLFGQQCDALVFCGDGFCDIAFCMEQALQDDKFKEMLPPVIAAVRGNGDADTYPIKTAESSEENEDEAVYRKVLLPQRLEFTAAGRNILVVHGHRHGVDWGLETLTASAYTMDADMVFFGHTHRAFWEESGATLLLNPGSCSHSRSRLPPSFALVSFPGERERFNVEFFGIEEALFGNIQVVPLAL</sequence>
<dbReference type="SUPFAM" id="SSF56300">
    <property type="entry name" value="Metallo-dependent phosphatases"/>
    <property type="match status" value="1"/>
</dbReference>
<dbReference type="Gene3D" id="3.60.21.10">
    <property type="match status" value="1"/>
</dbReference>
<dbReference type="InterPro" id="IPR000979">
    <property type="entry name" value="Phosphodiesterase_MJ0936/Vps29"/>
</dbReference>
<protein>
    <recommendedName>
        <fullName evidence="2">Phosphoesterase</fullName>
        <ecNumber evidence="2">3.1.4.-</ecNumber>
    </recommendedName>
</protein>
<dbReference type="Proteomes" id="UP000016649">
    <property type="component" value="Unassembled WGS sequence"/>
</dbReference>
<dbReference type="Pfam" id="PF12850">
    <property type="entry name" value="Metallophos_2"/>
    <property type="match status" value="1"/>
</dbReference>
<keyword evidence="5" id="KW-1185">Reference proteome</keyword>
<organism evidence="4 5">
    <name type="scientific">Treponema lecithinolyticum ATCC 700332</name>
    <dbReference type="NCBI Taxonomy" id="1321815"/>
    <lineage>
        <taxon>Bacteria</taxon>
        <taxon>Pseudomonadati</taxon>
        <taxon>Spirochaetota</taxon>
        <taxon>Spirochaetia</taxon>
        <taxon>Spirochaetales</taxon>
        <taxon>Treponemataceae</taxon>
        <taxon>Treponema</taxon>
    </lineage>
</organism>
<proteinExistence type="inferred from homology"/>
<gene>
    <name evidence="4" type="ORF">HMPREF9193_01950</name>
</gene>
<accession>A0ABN0NWR9</accession>
<keyword evidence="2" id="KW-0479">Metal-binding</keyword>
<evidence type="ECO:0000313" key="5">
    <source>
        <dbReference type="Proteomes" id="UP000016649"/>
    </source>
</evidence>
<evidence type="ECO:0000256" key="2">
    <source>
        <dbReference type="RuleBase" id="RU362039"/>
    </source>
</evidence>
<evidence type="ECO:0000313" key="4">
    <source>
        <dbReference type="EMBL" id="ERJ91726.1"/>
    </source>
</evidence>
<comment type="caution">
    <text evidence="4">The sequence shown here is derived from an EMBL/GenBank/DDBJ whole genome shotgun (WGS) entry which is preliminary data.</text>
</comment>
<reference evidence="4 5" key="1">
    <citation type="submission" date="2013-08" db="EMBL/GenBank/DDBJ databases">
        <authorList>
            <person name="Weinstock G."/>
            <person name="Sodergren E."/>
            <person name="Wylie T."/>
            <person name="Fulton L."/>
            <person name="Fulton R."/>
            <person name="Fronick C."/>
            <person name="O'Laughlin M."/>
            <person name="Godfrey J."/>
            <person name="Miner T."/>
            <person name="Herter B."/>
            <person name="Appelbaum E."/>
            <person name="Cordes M."/>
            <person name="Lek S."/>
            <person name="Wollam A."/>
            <person name="Pepin K.H."/>
            <person name="Palsikar V.B."/>
            <person name="Mitreva M."/>
            <person name="Wilson R.K."/>
        </authorList>
    </citation>
    <scope>NUCLEOTIDE SEQUENCE [LARGE SCALE GENOMIC DNA]</scope>
    <source>
        <strain evidence="4 5">ATCC 700332</strain>
    </source>
</reference>
<dbReference type="NCBIfam" id="TIGR00040">
    <property type="entry name" value="yfcE"/>
    <property type="match status" value="1"/>
</dbReference>
<dbReference type="InterPro" id="IPR029052">
    <property type="entry name" value="Metallo-depent_PP-like"/>
</dbReference>
<comment type="cofactor">
    <cofactor evidence="2">
        <name>a divalent metal cation</name>
        <dbReference type="ChEBI" id="CHEBI:60240"/>
    </cofactor>
</comment>
<evidence type="ECO:0000259" key="3">
    <source>
        <dbReference type="Pfam" id="PF12850"/>
    </source>
</evidence>
<name>A0ABN0NWR9_TRELE</name>
<evidence type="ECO:0000256" key="1">
    <source>
        <dbReference type="ARBA" id="ARBA00008950"/>
    </source>
</evidence>